<accession>A0A5B0P843</accession>
<organism evidence="1 2">
    <name type="scientific">Puccinia graminis f. sp. tritici</name>
    <dbReference type="NCBI Taxonomy" id="56615"/>
    <lineage>
        <taxon>Eukaryota</taxon>
        <taxon>Fungi</taxon>
        <taxon>Dikarya</taxon>
        <taxon>Basidiomycota</taxon>
        <taxon>Pucciniomycotina</taxon>
        <taxon>Pucciniomycetes</taxon>
        <taxon>Pucciniales</taxon>
        <taxon>Pucciniaceae</taxon>
        <taxon>Puccinia</taxon>
    </lineage>
</organism>
<sequence length="92" mass="10306">MCREPFRLANCSNSVFVKGPFFQFLQFAFLQGFAQGLMNLLAHDFSGIGYLQGSEGMVPNLKVLGGIFLLTRLGTDQIYQFLSSRFFQGLVL</sequence>
<protein>
    <submittedName>
        <fullName evidence="1">Uncharacterized protein</fullName>
    </submittedName>
</protein>
<evidence type="ECO:0000313" key="2">
    <source>
        <dbReference type="Proteomes" id="UP000325313"/>
    </source>
</evidence>
<reference evidence="1 2" key="1">
    <citation type="submission" date="2019-05" db="EMBL/GenBank/DDBJ databases">
        <title>Emergence of the Ug99 lineage of the wheat stem rust pathogen through somatic hybridization.</title>
        <authorList>
            <person name="Li F."/>
            <person name="Upadhyaya N.M."/>
            <person name="Sperschneider J."/>
            <person name="Matny O."/>
            <person name="Nguyen-Phuc H."/>
            <person name="Mago R."/>
            <person name="Raley C."/>
            <person name="Miller M.E."/>
            <person name="Silverstein K.A.T."/>
            <person name="Henningsen E."/>
            <person name="Hirsch C.D."/>
            <person name="Visser B."/>
            <person name="Pretorius Z.A."/>
            <person name="Steffenson B.J."/>
            <person name="Schwessinger B."/>
            <person name="Dodds P.N."/>
            <person name="Figueroa M."/>
        </authorList>
    </citation>
    <scope>NUCLEOTIDE SEQUENCE [LARGE SCALE GENOMIC DNA]</scope>
    <source>
        <strain evidence="1 2">Ug99</strain>
    </source>
</reference>
<gene>
    <name evidence="1" type="ORF">PGTUg99_006828</name>
</gene>
<dbReference type="Proteomes" id="UP000325313">
    <property type="component" value="Unassembled WGS sequence"/>
</dbReference>
<evidence type="ECO:0000313" key="1">
    <source>
        <dbReference type="EMBL" id="KAA1097223.1"/>
    </source>
</evidence>
<comment type="caution">
    <text evidence="1">The sequence shown here is derived from an EMBL/GenBank/DDBJ whole genome shotgun (WGS) entry which is preliminary data.</text>
</comment>
<dbReference type="EMBL" id="VDEP01000349">
    <property type="protein sequence ID" value="KAA1097223.1"/>
    <property type="molecule type" value="Genomic_DNA"/>
</dbReference>
<dbReference type="AlphaFoldDB" id="A0A5B0P843"/>
<proteinExistence type="predicted"/>
<name>A0A5B0P843_PUCGR</name>